<feature type="binding site" evidence="4">
    <location>
        <position position="30"/>
    </location>
    <ligand>
        <name>Mg(2+)</name>
        <dbReference type="ChEBI" id="CHEBI:18420"/>
    </ligand>
</feature>
<evidence type="ECO:0000256" key="1">
    <source>
        <dbReference type="ARBA" id="ARBA00022741"/>
    </source>
</evidence>
<accession>A0A6J2JEU7</accession>
<dbReference type="GO" id="GO:0016192">
    <property type="term" value="P:vesicle-mediated transport"/>
    <property type="evidence" value="ECO:0007669"/>
    <property type="project" value="UniProtKB-ARBA"/>
</dbReference>
<protein>
    <submittedName>
        <fullName evidence="7">ADP-ribosylation factor-like protein 13B</fullName>
    </submittedName>
</protein>
<dbReference type="KEGG" id="bman:114241071"/>
<sequence length="486" mass="54766">MGNCFGLFRRSGVRRQIVLILIGLDNAGKTKTVNNLVGDKDDKVLPTIGFKAVNLVHKDTPVTIYDLGGGPNFRQIWPQYYSEVHGVIFVIDSSDCSRLDECRSVLEDVLSHDRISGKPVLVLANKQDKTGALDDIDVVEKLNIEPLVNRYRCPTLVESYTANIDTKSKKLKIDPGLRKGYHWLLNYIIRRYGDINLRVQTDIHADLERRKRMLNKASNTNSQMSNSDDIATQTGFENPNYDLTKSINNTEIIIVKPINHNQNSIDSTITVESIDNSESTSCGKPKLSPLFGRASNSPATDIVKIELEPKSAFRKLSPIVRNKSGGNQHMDFKNRPQSSPTLKKIKTEPHSKNSSMVEDKSDTSYVGDGNRTWDGAMVNHSRILVNAAELAQTQREVVLNDRDYTTKSEVALQPLTLPMSTRPASASLLVRRQLELSGQHKRRLSLRYMQRNKTSPERISMLIYEPSKVQQRHLDKGDFEHTTTIN</sequence>
<gene>
    <name evidence="7" type="primary">LOC114241071</name>
</gene>
<dbReference type="OrthoDB" id="14717at2759"/>
<dbReference type="Pfam" id="PF00025">
    <property type="entry name" value="Arf"/>
    <property type="match status" value="1"/>
</dbReference>
<evidence type="ECO:0000313" key="7">
    <source>
        <dbReference type="RefSeq" id="XP_028027592.1"/>
    </source>
</evidence>
<dbReference type="GO" id="GO:0060170">
    <property type="term" value="C:ciliary membrane"/>
    <property type="evidence" value="ECO:0007669"/>
    <property type="project" value="TreeGrafter"/>
</dbReference>
<keyword evidence="1 3" id="KW-0547">Nucleotide-binding</keyword>
<dbReference type="InterPro" id="IPR005225">
    <property type="entry name" value="Small_GTP-bd"/>
</dbReference>
<evidence type="ECO:0000256" key="3">
    <source>
        <dbReference type="PIRSR" id="PIRSR606689-1"/>
    </source>
</evidence>
<dbReference type="SUPFAM" id="SSF52540">
    <property type="entry name" value="P-loop containing nucleoside triphosphate hydrolases"/>
    <property type="match status" value="1"/>
</dbReference>
<keyword evidence="4" id="KW-0479">Metal-binding</keyword>
<dbReference type="PANTHER" id="PTHR46090">
    <property type="entry name" value="ADP-RIBOSYLATION FACTOR-LIKE PROTEIN 13B"/>
    <property type="match status" value="1"/>
</dbReference>
<dbReference type="SMART" id="SM00177">
    <property type="entry name" value="ARF"/>
    <property type="match status" value="1"/>
</dbReference>
<feature type="region of interest" description="Disordered" evidence="5">
    <location>
        <begin position="321"/>
        <end position="364"/>
    </location>
</feature>
<evidence type="ECO:0000313" key="6">
    <source>
        <dbReference type="Proteomes" id="UP000504629"/>
    </source>
</evidence>
<dbReference type="SMART" id="SM00178">
    <property type="entry name" value="SAR"/>
    <property type="match status" value="1"/>
</dbReference>
<dbReference type="PRINTS" id="PR00328">
    <property type="entry name" value="SAR1GTPBP"/>
</dbReference>
<evidence type="ECO:0000256" key="2">
    <source>
        <dbReference type="ARBA" id="ARBA00023134"/>
    </source>
</evidence>
<dbReference type="GO" id="GO:0097500">
    <property type="term" value="P:receptor localization to non-motile cilium"/>
    <property type="evidence" value="ECO:0007669"/>
    <property type="project" value="TreeGrafter"/>
</dbReference>
<evidence type="ECO:0000256" key="5">
    <source>
        <dbReference type="SAM" id="MobiDB-lite"/>
    </source>
</evidence>
<dbReference type="Proteomes" id="UP000504629">
    <property type="component" value="Unplaced"/>
</dbReference>
<dbReference type="PROSITE" id="PS51417">
    <property type="entry name" value="ARF"/>
    <property type="match status" value="1"/>
</dbReference>
<evidence type="ECO:0000256" key="4">
    <source>
        <dbReference type="PIRSR" id="PIRSR606689-2"/>
    </source>
</evidence>
<feature type="compositionally biased region" description="Basic and acidic residues" evidence="5">
    <location>
        <begin position="345"/>
        <end position="362"/>
    </location>
</feature>
<dbReference type="GO" id="GO:0046872">
    <property type="term" value="F:metal ion binding"/>
    <property type="evidence" value="ECO:0007669"/>
    <property type="project" value="UniProtKB-KW"/>
</dbReference>
<dbReference type="InterPro" id="IPR051995">
    <property type="entry name" value="Ciliary_GTPase"/>
</dbReference>
<keyword evidence="2 3" id="KW-0342">GTP-binding</keyword>
<dbReference type="GO" id="GO:0097730">
    <property type="term" value="C:non-motile cilium"/>
    <property type="evidence" value="ECO:0007669"/>
    <property type="project" value="TreeGrafter"/>
</dbReference>
<feature type="binding site" evidence="4">
    <location>
        <position position="47"/>
    </location>
    <ligand>
        <name>Mg(2+)</name>
        <dbReference type="ChEBI" id="CHEBI:18420"/>
    </ligand>
</feature>
<dbReference type="RefSeq" id="XP_028027592.1">
    <property type="nucleotide sequence ID" value="XM_028171791.1"/>
</dbReference>
<dbReference type="NCBIfam" id="TIGR00231">
    <property type="entry name" value="small_GTP"/>
    <property type="match status" value="1"/>
</dbReference>
<feature type="binding site" evidence="3">
    <location>
        <position position="69"/>
    </location>
    <ligand>
        <name>GTP</name>
        <dbReference type="ChEBI" id="CHEBI:37565"/>
    </ligand>
</feature>
<keyword evidence="4" id="KW-0460">Magnesium</keyword>
<dbReference type="GO" id="GO:0005525">
    <property type="term" value="F:GTP binding"/>
    <property type="evidence" value="ECO:0007669"/>
    <property type="project" value="UniProtKB-KW"/>
</dbReference>
<feature type="binding site" evidence="3">
    <location>
        <begin position="125"/>
        <end position="128"/>
    </location>
    <ligand>
        <name>GTP</name>
        <dbReference type="ChEBI" id="CHEBI:37565"/>
    </ligand>
</feature>
<dbReference type="PANTHER" id="PTHR46090:SF2">
    <property type="entry name" value="ADP-RIBOSYLATION FACTOR-LIKE PROTEIN 13B"/>
    <property type="match status" value="1"/>
</dbReference>
<dbReference type="GO" id="GO:0048731">
    <property type="term" value="P:system development"/>
    <property type="evidence" value="ECO:0007669"/>
    <property type="project" value="UniProtKB-ARBA"/>
</dbReference>
<feature type="binding site" evidence="3">
    <location>
        <begin position="23"/>
        <end position="30"/>
    </location>
    <ligand>
        <name>GTP</name>
        <dbReference type="ChEBI" id="CHEBI:37565"/>
    </ligand>
</feature>
<dbReference type="GO" id="GO:0051649">
    <property type="term" value="P:establishment of localization in cell"/>
    <property type="evidence" value="ECO:0007669"/>
    <property type="project" value="UniProtKB-ARBA"/>
</dbReference>
<reference evidence="7" key="1">
    <citation type="submission" date="2025-08" db="UniProtKB">
        <authorList>
            <consortium name="RefSeq"/>
        </authorList>
    </citation>
    <scope>IDENTIFICATION</scope>
    <source>
        <tissue evidence="7">Silk gland</tissue>
    </source>
</reference>
<dbReference type="Gene3D" id="3.40.50.300">
    <property type="entry name" value="P-loop containing nucleotide triphosphate hydrolases"/>
    <property type="match status" value="1"/>
</dbReference>
<dbReference type="InterPro" id="IPR006689">
    <property type="entry name" value="Small_GTPase_ARF/SAR"/>
</dbReference>
<dbReference type="GeneID" id="114241071"/>
<name>A0A6J2JEU7_BOMMA</name>
<proteinExistence type="predicted"/>
<keyword evidence="6" id="KW-1185">Reference proteome</keyword>
<dbReference type="GO" id="GO:0003924">
    <property type="term" value="F:GTPase activity"/>
    <property type="evidence" value="ECO:0007669"/>
    <property type="project" value="InterPro"/>
</dbReference>
<dbReference type="AlphaFoldDB" id="A0A6J2JEU7"/>
<organism evidence="6 7">
    <name type="scientific">Bombyx mandarina</name>
    <name type="common">Wild silk moth</name>
    <name type="synonym">Wild silkworm</name>
    <dbReference type="NCBI Taxonomy" id="7092"/>
    <lineage>
        <taxon>Eukaryota</taxon>
        <taxon>Metazoa</taxon>
        <taxon>Ecdysozoa</taxon>
        <taxon>Arthropoda</taxon>
        <taxon>Hexapoda</taxon>
        <taxon>Insecta</taxon>
        <taxon>Pterygota</taxon>
        <taxon>Neoptera</taxon>
        <taxon>Endopterygota</taxon>
        <taxon>Lepidoptera</taxon>
        <taxon>Glossata</taxon>
        <taxon>Ditrysia</taxon>
        <taxon>Bombycoidea</taxon>
        <taxon>Bombycidae</taxon>
        <taxon>Bombycinae</taxon>
        <taxon>Bombyx</taxon>
    </lineage>
</organism>
<dbReference type="GO" id="GO:1905515">
    <property type="term" value="P:non-motile cilium assembly"/>
    <property type="evidence" value="ECO:0007669"/>
    <property type="project" value="TreeGrafter"/>
</dbReference>
<dbReference type="InterPro" id="IPR027417">
    <property type="entry name" value="P-loop_NTPase"/>
</dbReference>